<dbReference type="InterPro" id="IPR036890">
    <property type="entry name" value="HATPase_C_sf"/>
</dbReference>
<dbReference type="FunFam" id="3.30.565.10:FF:000049">
    <property type="entry name" value="Two-component sensor histidine kinase"/>
    <property type="match status" value="1"/>
</dbReference>
<dbReference type="SUPFAM" id="SSF158472">
    <property type="entry name" value="HAMP domain-like"/>
    <property type="match status" value="1"/>
</dbReference>
<evidence type="ECO:0000259" key="10">
    <source>
        <dbReference type="PROSITE" id="PS50109"/>
    </source>
</evidence>
<comment type="catalytic activity">
    <reaction evidence="1">
        <text>ATP + protein L-histidine = ADP + protein N-phospho-L-histidine.</text>
        <dbReference type="EC" id="2.7.13.3"/>
    </reaction>
</comment>
<dbReference type="InterPro" id="IPR004358">
    <property type="entry name" value="Sig_transdc_His_kin-like_C"/>
</dbReference>
<dbReference type="SMART" id="SM00388">
    <property type="entry name" value="HisKA"/>
    <property type="match status" value="1"/>
</dbReference>
<evidence type="ECO:0000313" key="13">
    <source>
        <dbReference type="EMBL" id="QBK05961.1"/>
    </source>
</evidence>
<comment type="subcellular location">
    <subcellularLocation>
        <location evidence="2">Membrane</location>
    </subcellularLocation>
</comment>
<keyword evidence="5" id="KW-0808">Transferase</keyword>
<accession>A0A4P6UQE7</accession>
<dbReference type="GO" id="GO:0000155">
    <property type="term" value="F:phosphorelay sensor kinase activity"/>
    <property type="evidence" value="ECO:0007669"/>
    <property type="project" value="InterPro"/>
</dbReference>
<name>A0A4P6UQE7_9BURK</name>
<dbReference type="EC" id="2.7.13.3" evidence="3"/>
<feature type="modified residue" description="4-aspartylphosphate" evidence="7">
    <location>
        <position position="634"/>
    </location>
</feature>
<feature type="domain" description="Histidine kinase" evidence="10">
    <location>
        <begin position="332"/>
        <end position="560"/>
    </location>
</feature>
<dbReference type="Proteomes" id="UP000292939">
    <property type="component" value="Chromosome"/>
</dbReference>
<dbReference type="InterPro" id="IPR003594">
    <property type="entry name" value="HATPase_dom"/>
</dbReference>
<feature type="coiled-coil region" evidence="8">
    <location>
        <begin position="280"/>
        <end position="325"/>
    </location>
</feature>
<dbReference type="PANTHER" id="PTHR43047">
    <property type="entry name" value="TWO-COMPONENT HISTIDINE PROTEIN KINASE"/>
    <property type="match status" value="1"/>
</dbReference>
<evidence type="ECO:0000256" key="1">
    <source>
        <dbReference type="ARBA" id="ARBA00000085"/>
    </source>
</evidence>
<dbReference type="InterPro" id="IPR001789">
    <property type="entry name" value="Sig_transdc_resp-reg_receiver"/>
</dbReference>
<evidence type="ECO:0000259" key="12">
    <source>
        <dbReference type="PROSITE" id="PS50885"/>
    </source>
</evidence>
<feature type="transmembrane region" description="Helical" evidence="9">
    <location>
        <begin position="42"/>
        <end position="60"/>
    </location>
</feature>
<dbReference type="OrthoDB" id="6114847at2"/>
<dbReference type="InterPro" id="IPR003661">
    <property type="entry name" value="HisK_dim/P_dom"/>
</dbReference>
<feature type="domain" description="HAMP" evidence="12">
    <location>
        <begin position="247"/>
        <end position="299"/>
    </location>
</feature>
<protein>
    <recommendedName>
        <fullName evidence="3">histidine kinase</fullName>
        <ecNumber evidence="3">2.7.13.3</ecNumber>
    </recommendedName>
</protein>
<dbReference type="Gene3D" id="6.10.340.10">
    <property type="match status" value="1"/>
</dbReference>
<evidence type="ECO:0000256" key="6">
    <source>
        <dbReference type="ARBA" id="ARBA00022777"/>
    </source>
</evidence>
<keyword evidence="8" id="KW-0175">Coiled coil</keyword>
<dbReference type="InterPro" id="IPR011006">
    <property type="entry name" value="CheY-like_superfamily"/>
</dbReference>
<dbReference type="EMBL" id="CP031395">
    <property type="protein sequence ID" value="QBK05961.1"/>
    <property type="molecule type" value="Genomic_DNA"/>
</dbReference>
<dbReference type="Gene3D" id="3.30.565.10">
    <property type="entry name" value="Histidine kinase-like ATPase, C-terminal domain"/>
    <property type="match status" value="1"/>
</dbReference>
<dbReference type="PROSITE" id="PS50109">
    <property type="entry name" value="HIS_KIN"/>
    <property type="match status" value="1"/>
</dbReference>
<dbReference type="InterPro" id="IPR019247">
    <property type="entry name" value="Histidine_kinase_BarA_N"/>
</dbReference>
<reference evidence="13 14" key="1">
    <citation type="submission" date="2018-07" db="EMBL/GenBank/DDBJ databases">
        <title>Exploring interactions and the metabolic potential of the ultra-small soil bacteria Hylemonella gracilis.</title>
        <authorList>
            <person name="Tyc O."/>
            <person name="Kulkarni P."/>
            <person name="Gawehns F."/>
            <person name="Hundscheid M."/>
            <person name="Zweers H."/>
            <person name="Garbeva P."/>
        </authorList>
    </citation>
    <scope>NUCLEOTIDE SEQUENCE [LARGE SCALE GENOMIC DNA]</scope>
    <source>
        <strain evidence="13 14">NS1</strain>
    </source>
</reference>
<dbReference type="CDD" id="cd00156">
    <property type="entry name" value="REC"/>
    <property type="match status" value="1"/>
</dbReference>
<dbReference type="KEGG" id="hgr:DW355_15605"/>
<evidence type="ECO:0000256" key="5">
    <source>
        <dbReference type="ARBA" id="ARBA00022679"/>
    </source>
</evidence>
<dbReference type="InterPro" id="IPR003660">
    <property type="entry name" value="HAMP_dom"/>
</dbReference>
<evidence type="ECO:0000256" key="9">
    <source>
        <dbReference type="SAM" id="Phobius"/>
    </source>
</evidence>
<dbReference type="PROSITE" id="PS50885">
    <property type="entry name" value="HAMP"/>
    <property type="match status" value="1"/>
</dbReference>
<dbReference type="InterPro" id="IPR036097">
    <property type="entry name" value="HisK_dim/P_sf"/>
</dbReference>
<sequence>MRGLRLALPPGLLRFCSRHLCRWSLRLVPFSLLRDIRARMALAAMLPVTLVTLALSGVFLSGRYDDLDEAHQQWTRTLARQLASASEYGLFSANLENLQALTAGALRESGVRMALVLDARGQVLAASGSVRVDPVSLAPRIVMRLEDMYLPPDLLPLSGREWRWIDPSSGDEFLVQPVRSSRLRLDEVYEGEETSGDPSATSVLGYVLVEISREVVAERSRFMLGIGLAVMAGGLLLGLLMAWGLGRGVVEPVLRVSRMIGRIGAGDLSVRGELRPDDPLRELQAGLNQMAQRLQRHHDELEQRVAQATKELRARKEEAELATQAKSRFLAAASHDLRQPIHALGMFVARLTQLPHDSETRRLIGNLEASVRAMQDLLDALLDVSRLDADAVQAQIRPVPLAPLLAQLRGALLPVAQDKGLRFRVRQSRDADLWVHTDPTLLHRILLNLLSNALRYTGEGGVLLSCRARRPRNGEEDGVTPVGKVLIEVWDTGVGIAPEHQEDIFREFYQIGNPERDRSKGLGLGLNIVHRTARLLGHPLRLTSRLRRGTRFTLELPLAPEGERQFVPPTVEPARSPDDLRGLRVLVIEDDGASARALDDLLQSWGCTVAVVEGLGDALAVIDDGFEPDVLLSDYRLRAGENGMWAVQGVRQHMRKEADPRQFLDRDLPAALMSGDTDPDLIQLCREISLPLLHKPVRPAKLRTLLRRLSRHQPLDM</sequence>
<dbReference type="GO" id="GO:0009927">
    <property type="term" value="F:histidine phosphotransfer kinase activity"/>
    <property type="evidence" value="ECO:0007669"/>
    <property type="project" value="TreeGrafter"/>
</dbReference>
<keyword evidence="6" id="KW-0418">Kinase</keyword>
<dbReference type="SUPFAM" id="SSF55874">
    <property type="entry name" value="ATPase domain of HSP90 chaperone/DNA topoisomerase II/histidine kinase"/>
    <property type="match status" value="1"/>
</dbReference>
<dbReference type="Pfam" id="PF02518">
    <property type="entry name" value="HATPase_c"/>
    <property type="match status" value="1"/>
</dbReference>
<dbReference type="Pfam" id="PF00672">
    <property type="entry name" value="HAMP"/>
    <property type="match status" value="1"/>
</dbReference>
<keyword evidence="9" id="KW-0472">Membrane</keyword>
<evidence type="ECO:0000256" key="7">
    <source>
        <dbReference type="PROSITE-ProRule" id="PRU00169"/>
    </source>
</evidence>
<dbReference type="CDD" id="cd06225">
    <property type="entry name" value="HAMP"/>
    <property type="match status" value="1"/>
</dbReference>
<dbReference type="PANTHER" id="PTHR43047:SF9">
    <property type="entry name" value="HISTIDINE KINASE"/>
    <property type="match status" value="1"/>
</dbReference>
<dbReference type="Pfam" id="PF00512">
    <property type="entry name" value="HisKA"/>
    <property type="match status" value="1"/>
</dbReference>
<dbReference type="GO" id="GO:0005886">
    <property type="term" value="C:plasma membrane"/>
    <property type="evidence" value="ECO:0007669"/>
    <property type="project" value="TreeGrafter"/>
</dbReference>
<dbReference type="SMART" id="SM00387">
    <property type="entry name" value="HATPase_c"/>
    <property type="match status" value="1"/>
</dbReference>
<dbReference type="SUPFAM" id="SSF47384">
    <property type="entry name" value="Homodimeric domain of signal transducing histidine kinase"/>
    <property type="match status" value="1"/>
</dbReference>
<dbReference type="AlphaFoldDB" id="A0A4P6UQE7"/>
<dbReference type="SUPFAM" id="SSF52172">
    <property type="entry name" value="CheY-like"/>
    <property type="match status" value="1"/>
</dbReference>
<organism evidence="13 14">
    <name type="scientific">Hylemonella gracilis</name>
    <dbReference type="NCBI Taxonomy" id="80880"/>
    <lineage>
        <taxon>Bacteria</taxon>
        <taxon>Pseudomonadati</taxon>
        <taxon>Pseudomonadota</taxon>
        <taxon>Betaproteobacteria</taxon>
        <taxon>Burkholderiales</taxon>
        <taxon>Comamonadaceae</taxon>
        <taxon>Hylemonella</taxon>
    </lineage>
</organism>
<dbReference type="PRINTS" id="PR00344">
    <property type="entry name" value="BCTRLSENSOR"/>
</dbReference>
<dbReference type="Pfam" id="PF09984">
    <property type="entry name" value="sCache_4"/>
    <property type="match status" value="1"/>
</dbReference>
<feature type="domain" description="Response regulatory" evidence="11">
    <location>
        <begin position="584"/>
        <end position="710"/>
    </location>
</feature>
<keyword evidence="9" id="KW-0812">Transmembrane</keyword>
<proteinExistence type="predicted"/>
<feature type="transmembrane region" description="Helical" evidence="9">
    <location>
        <begin position="222"/>
        <end position="245"/>
    </location>
</feature>
<dbReference type="Gene3D" id="3.40.50.2300">
    <property type="match status" value="1"/>
</dbReference>
<dbReference type="InterPro" id="IPR005467">
    <property type="entry name" value="His_kinase_dom"/>
</dbReference>
<keyword evidence="4 7" id="KW-0597">Phosphoprotein</keyword>
<dbReference type="CDD" id="cd00082">
    <property type="entry name" value="HisKA"/>
    <property type="match status" value="1"/>
</dbReference>
<evidence type="ECO:0000259" key="11">
    <source>
        <dbReference type="PROSITE" id="PS50110"/>
    </source>
</evidence>
<dbReference type="SMART" id="SM00304">
    <property type="entry name" value="HAMP"/>
    <property type="match status" value="1"/>
</dbReference>
<dbReference type="Gene3D" id="1.10.287.130">
    <property type="match status" value="1"/>
</dbReference>
<gene>
    <name evidence="13" type="ORF">DW355_15605</name>
</gene>
<evidence type="ECO:0000256" key="2">
    <source>
        <dbReference type="ARBA" id="ARBA00004370"/>
    </source>
</evidence>
<evidence type="ECO:0000313" key="14">
    <source>
        <dbReference type="Proteomes" id="UP000292939"/>
    </source>
</evidence>
<evidence type="ECO:0000256" key="4">
    <source>
        <dbReference type="ARBA" id="ARBA00022553"/>
    </source>
</evidence>
<evidence type="ECO:0000256" key="8">
    <source>
        <dbReference type="SAM" id="Coils"/>
    </source>
</evidence>
<evidence type="ECO:0000256" key="3">
    <source>
        <dbReference type="ARBA" id="ARBA00012438"/>
    </source>
</evidence>
<dbReference type="SMART" id="SM00448">
    <property type="entry name" value="REC"/>
    <property type="match status" value="1"/>
</dbReference>
<dbReference type="PROSITE" id="PS50110">
    <property type="entry name" value="RESPONSE_REGULATORY"/>
    <property type="match status" value="1"/>
</dbReference>
<keyword evidence="9" id="KW-1133">Transmembrane helix</keyword>